<proteinExistence type="predicted"/>
<feature type="domain" description="POTRA" evidence="8">
    <location>
        <begin position="358"/>
        <end position="411"/>
    </location>
</feature>
<evidence type="ECO:0000256" key="5">
    <source>
        <dbReference type="ARBA" id="ARBA00023237"/>
    </source>
</evidence>
<dbReference type="Proteomes" id="UP001056708">
    <property type="component" value="Chromosome"/>
</dbReference>
<dbReference type="PANTHER" id="PTHR12815">
    <property type="entry name" value="SORTING AND ASSEMBLY MACHINERY SAMM50 PROTEIN FAMILY MEMBER"/>
    <property type="match status" value="1"/>
</dbReference>
<keyword evidence="4" id="KW-0472">Membrane</keyword>
<dbReference type="EMBL" id="CP098611">
    <property type="protein sequence ID" value="USR90031.1"/>
    <property type="molecule type" value="Genomic_DNA"/>
</dbReference>
<evidence type="ECO:0000256" key="6">
    <source>
        <dbReference type="SAM" id="MobiDB-lite"/>
    </source>
</evidence>
<protein>
    <submittedName>
        <fullName evidence="10">BamA/TamA family outer membrane protein</fullName>
    </submittedName>
</protein>
<evidence type="ECO:0000256" key="4">
    <source>
        <dbReference type="ARBA" id="ARBA00023136"/>
    </source>
</evidence>
<evidence type="ECO:0000256" key="3">
    <source>
        <dbReference type="ARBA" id="ARBA00022729"/>
    </source>
</evidence>
<evidence type="ECO:0000256" key="1">
    <source>
        <dbReference type="ARBA" id="ARBA00004370"/>
    </source>
</evidence>
<evidence type="ECO:0000259" key="8">
    <source>
        <dbReference type="Pfam" id="PF07244"/>
    </source>
</evidence>
<feature type="region of interest" description="Disordered" evidence="6">
    <location>
        <begin position="45"/>
        <end position="163"/>
    </location>
</feature>
<dbReference type="PANTHER" id="PTHR12815:SF47">
    <property type="entry name" value="TRANSLOCATION AND ASSEMBLY MODULE SUBUNIT TAMA"/>
    <property type="match status" value="1"/>
</dbReference>
<evidence type="ECO:0000259" key="7">
    <source>
        <dbReference type="Pfam" id="PF01103"/>
    </source>
</evidence>
<dbReference type="Gene3D" id="3.10.20.310">
    <property type="entry name" value="membrane protein fhac"/>
    <property type="match status" value="3"/>
</dbReference>
<comment type="subcellular location">
    <subcellularLocation>
        <location evidence="1">Membrane</location>
    </subcellularLocation>
</comment>
<evidence type="ECO:0000259" key="9">
    <source>
        <dbReference type="Pfam" id="PF08479"/>
    </source>
</evidence>
<dbReference type="Pfam" id="PF07244">
    <property type="entry name" value="POTRA"/>
    <property type="match status" value="1"/>
</dbReference>
<name>A0ABY5AM65_9CYAN</name>
<gene>
    <name evidence="10" type="ORF">NEA10_14375</name>
</gene>
<feature type="compositionally biased region" description="Polar residues" evidence="6">
    <location>
        <begin position="45"/>
        <end position="88"/>
    </location>
</feature>
<evidence type="ECO:0000313" key="10">
    <source>
        <dbReference type="EMBL" id="USR90031.1"/>
    </source>
</evidence>
<accession>A0ABY5AM65</accession>
<dbReference type="RefSeq" id="WP_252661621.1">
    <property type="nucleotide sequence ID" value="NZ_CP098611.1"/>
</dbReference>
<dbReference type="Pfam" id="PF08479">
    <property type="entry name" value="POTRA_2"/>
    <property type="match status" value="1"/>
</dbReference>
<feature type="domain" description="Polypeptide-transport-associated ShlB-type" evidence="9">
    <location>
        <begin position="245"/>
        <end position="310"/>
    </location>
</feature>
<reference evidence="10" key="1">
    <citation type="submission" date="2022-06" db="EMBL/GenBank/DDBJ databases">
        <title>Genome sequence of Phormidium yuhuli AB48 isolated from an industrial photobioreactor environment.</title>
        <authorList>
            <person name="Qiu Y."/>
            <person name="Noonan A.J.C."/>
            <person name="Dofher K."/>
            <person name="Koch M."/>
            <person name="Kieft B."/>
            <person name="Lin X."/>
            <person name="Ziels R.M."/>
            <person name="Hallam S.J."/>
        </authorList>
    </citation>
    <scope>NUCLEOTIDE SEQUENCE</scope>
    <source>
        <strain evidence="10">AB48</strain>
    </source>
</reference>
<keyword evidence="5" id="KW-0998">Cell outer membrane</keyword>
<dbReference type="InterPro" id="IPR000184">
    <property type="entry name" value="Bac_surfAg_D15"/>
</dbReference>
<dbReference type="Gene3D" id="2.40.160.50">
    <property type="entry name" value="membrane protein fhac: a member of the omp85/tpsb transporter family"/>
    <property type="match status" value="1"/>
</dbReference>
<feature type="compositionally biased region" description="Polar residues" evidence="6">
    <location>
        <begin position="144"/>
        <end position="163"/>
    </location>
</feature>
<dbReference type="Pfam" id="PF01103">
    <property type="entry name" value="Omp85"/>
    <property type="match status" value="1"/>
</dbReference>
<keyword evidence="11" id="KW-1185">Reference proteome</keyword>
<dbReference type="InterPro" id="IPR013686">
    <property type="entry name" value="Polypept-transport_assoc_ShlB"/>
</dbReference>
<keyword evidence="3" id="KW-0732">Signal</keyword>
<dbReference type="InterPro" id="IPR010827">
    <property type="entry name" value="BamA/TamA_POTRA"/>
</dbReference>
<dbReference type="InterPro" id="IPR039910">
    <property type="entry name" value="D15-like"/>
</dbReference>
<evidence type="ECO:0000256" key="2">
    <source>
        <dbReference type="ARBA" id="ARBA00022692"/>
    </source>
</evidence>
<feature type="domain" description="Bacterial surface antigen (D15)" evidence="7">
    <location>
        <begin position="445"/>
        <end position="771"/>
    </location>
</feature>
<sequence>MTVDNSKWSSVTLLSMAIAVLFGDAGQAMENKTLQKSLEVESSPLATLTSDLPQESSQRNSEVQLDLDTSVSEPSVSEQLEAQASQEPPQMEPPRVEYPQMEESSLWQFSQTGPEQLAQETGGPEPRLDLEQPNDVSLDISPPELSSQLDSNRPQTLAQAETPQPQVLVSEVLVRKIDGQPLRLELQNEVYDSIQTQPGRTTTSRQLQEDVNAIYATGFFGRVEPQAEETPLGVRIIFEVLPNPTLNQVAVQNNQVLTQERVDEIFGDQYGQILNLRDFQDGVEAINRWYQTNGYVLAQVIDPPPLPETGPVSPPPVSPDGVVTLDVAEGEIEGIELRFLSEDGQLVDEEGQPIRGRTRPFIVTREMQTQPGDVFNRDRIQQDLQRVFGLGLFEDINLSVEPGSDPRKAVIVLNAIEGSFGSVAAGGGFSSVGGFFGTASYQEQNFGGNNQVLGAEVQLGTRGLFFDVNFTDPWIGGDPFRTAYNVNLFRRRSISLVYDSGPNQPEVNLENGDRPRIDRIGGALTFTRPLTRDVFDNRQAWTASLGLQVQEVTIRDSDGDRTPRDAEGNLLSANESGTDFMASVRLGLARDRRNNQLDPTRGDRVSFSTEQVLPFDDNVFFNRLRGSYSYYVPVNILDIEGSQSLAFNVQGGTIIGDMPPYEAFVLGGVNSVRGYAEGALGAGRSFLQATAEYRFPIVSIIGGVAFLDVGTDLGTASDVPGNPAGVRDKPGTGFGYGLGLRIQSPLGPIRVDFALNDEGENRFHFGIGQRF</sequence>
<keyword evidence="2" id="KW-0812">Transmembrane</keyword>
<organism evidence="10 11">
    <name type="scientific">Phormidium yuhuli AB48</name>
    <dbReference type="NCBI Taxonomy" id="2940671"/>
    <lineage>
        <taxon>Bacteria</taxon>
        <taxon>Bacillati</taxon>
        <taxon>Cyanobacteriota</taxon>
        <taxon>Cyanophyceae</taxon>
        <taxon>Oscillatoriophycideae</taxon>
        <taxon>Oscillatoriales</taxon>
        <taxon>Oscillatoriaceae</taxon>
        <taxon>Phormidium</taxon>
        <taxon>Phormidium yuhuli</taxon>
    </lineage>
</organism>
<feature type="compositionally biased region" description="Polar residues" evidence="6">
    <location>
        <begin position="102"/>
        <end position="114"/>
    </location>
</feature>
<evidence type="ECO:0000313" key="11">
    <source>
        <dbReference type="Proteomes" id="UP001056708"/>
    </source>
</evidence>